<evidence type="ECO:0000256" key="6">
    <source>
        <dbReference type="ARBA" id="ARBA00022989"/>
    </source>
</evidence>
<dbReference type="InterPro" id="IPR047196">
    <property type="entry name" value="YidC_ALB_C"/>
</dbReference>
<dbReference type="InterPro" id="IPR028055">
    <property type="entry name" value="YidC/Oxa/ALB_C"/>
</dbReference>
<evidence type="ECO:0000256" key="3">
    <source>
        <dbReference type="ARBA" id="ARBA00022475"/>
    </source>
</evidence>
<evidence type="ECO:0000256" key="2">
    <source>
        <dbReference type="ARBA" id="ARBA00022448"/>
    </source>
</evidence>
<keyword evidence="3" id="KW-1003">Cell membrane</keyword>
<evidence type="ECO:0000256" key="5">
    <source>
        <dbReference type="ARBA" id="ARBA00022927"/>
    </source>
</evidence>
<comment type="caution">
    <text evidence="12">The sequence shown here is derived from an EMBL/GenBank/DDBJ whole genome shotgun (WGS) entry which is preliminary data.</text>
</comment>
<evidence type="ECO:0000256" key="7">
    <source>
        <dbReference type="ARBA" id="ARBA00023136"/>
    </source>
</evidence>
<evidence type="ECO:0000256" key="1">
    <source>
        <dbReference type="ARBA" id="ARBA00004651"/>
    </source>
</evidence>
<comment type="subcellular location">
    <subcellularLocation>
        <location evidence="1">Cell membrane</location>
        <topology evidence="1">Multi-pass membrane protein</topology>
    </subcellularLocation>
    <subcellularLocation>
        <location evidence="9">Membrane</location>
        <topology evidence="9">Multi-pass membrane protein</topology>
    </subcellularLocation>
</comment>
<dbReference type="EMBL" id="MHQB01000041">
    <property type="protein sequence ID" value="OGZ93293.1"/>
    <property type="molecule type" value="Genomic_DNA"/>
</dbReference>
<dbReference type="Pfam" id="PF02096">
    <property type="entry name" value="60KD_IMP"/>
    <property type="match status" value="1"/>
</dbReference>
<evidence type="ECO:0000256" key="9">
    <source>
        <dbReference type="RuleBase" id="RU003945"/>
    </source>
</evidence>
<evidence type="ECO:0000259" key="11">
    <source>
        <dbReference type="Pfam" id="PF02096"/>
    </source>
</evidence>
<feature type="transmembrane region" description="Helical" evidence="10">
    <location>
        <begin position="7"/>
        <end position="27"/>
    </location>
</feature>
<dbReference type="AlphaFoldDB" id="A0A1G2K2A1"/>
<evidence type="ECO:0000313" key="12">
    <source>
        <dbReference type="EMBL" id="OGZ93293.1"/>
    </source>
</evidence>
<keyword evidence="8" id="KW-0143">Chaperone</keyword>
<feature type="domain" description="Membrane insertase YidC/Oxa/ALB C-terminal" evidence="11">
    <location>
        <begin position="32"/>
        <end position="231"/>
    </location>
</feature>
<proteinExistence type="inferred from homology"/>
<name>A0A1G2K2A1_9BACT</name>
<keyword evidence="5" id="KW-0653">Protein transport</keyword>
<organism evidence="12 13">
    <name type="scientific">Candidatus Sungbacteria bacterium GWC2_49_10</name>
    <dbReference type="NCBI Taxonomy" id="1802263"/>
    <lineage>
        <taxon>Bacteria</taxon>
        <taxon>Candidatus Sungiibacteriota</taxon>
    </lineage>
</organism>
<keyword evidence="2" id="KW-0813">Transport</keyword>
<feature type="transmembrane region" description="Helical" evidence="10">
    <location>
        <begin position="194"/>
        <end position="216"/>
    </location>
</feature>
<keyword evidence="6 10" id="KW-1133">Transmembrane helix</keyword>
<dbReference type="InterPro" id="IPR001708">
    <property type="entry name" value="YidC/ALB3/OXA1/COX18"/>
</dbReference>
<dbReference type="PANTHER" id="PTHR12428">
    <property type="entry name" value="OXA1"/>
    <property type="match status" value="1"/>
</dbReference>
<evidence type="ECO:0000256" key="8">
    <source>
        <dbReference type="ARBA" id="ARBA00023186"/>
    </source>
</evidence>
<reference evidence="12 13" key="1">
    <citation type="journal article" date="2016" name="Nat. Commun.">
        <title>Thousands of microbial genomes shed light on interconnected biogeochemical processes in an aquifer system.</title>
        <authorList>
            <person name="Anantharaman K."/>
            <person name="Brown C.T."/>
            <person name="Hug L.A."/>
            <person name="Sharon I."/>
            <person name="Castelle C.J."/>
            <person name="Probst A.J."/>
            <person name="Thomas B.C."/>
            <person name="Singh A."/>
            <person name="Wilkins M.J."/>
            <person name="Karaoz U."/>
            <person name="Brodie E.L."/>
            <person name="Williams K.H."/>
            <person name="Hubbard S.S."/>
            <person name="Banfield J.F."/>
        </authorList>
    </citation>
    <scope>NUCLEOTIDE SEQUENCE [LARGE SCALE GENOMIC DNA]</scope>
</reference>
<dbReference type="GO" id="GO:0032977">
    <property type="term" value="F:membrane insertase activity"/>
    <property type="evidence" value="ECO:0007669"/>
    <property type="project" value="InterPro"/>
</dbReference>
<keyword evidence="4 9" id="KW-0812">Transmembrane</keyword>
<feature type="transmembrane region" description="Helical" evidence="10">
    <location>
        <begin position="33"/>
        <end position="52"/>
    </location>
</feature>
<protein>
    <recommendedName>
        <fullName evidence="11">Membrane insertase YidC/Oxa/ALB C-terminal domain-containing protein</fullName>
    </recommendedName>
</protein>
<evidence type="ECO:0000313" key="13">
    <source>
        <dbReference type="Proteomes" id="UP000177392"/>
    </source>
</evidence>
<keyword evidence="7 10" id="KW-0472">Membrane</keyword>
<dbReference type="GO" id="GO:0015031">
    <property type="term" value="P:protein transport"/>
    <property type="evidence" value="ECO:0007669"/>
    <property type="project" value="UniProtKB-KW"/>
</dbReference>
<feature type="transmembrane region" description="Helical" evidence="10">
    <location>
        <begin position="101"/>
        <end position="122"/>
    </location>
</feature>
<comment type="similarity">
    <text evidence="9">Belongs to the OXA1/ALB3/YidC family.</text>
</comment>
<accession>A0A1G2K2A1</accession>
<gene>
    <name evidence="12" type="ORF">A2131_02030</name>
</gene>
<dbReference type="PANTHER" id="PTHR12428:SF65">
    <property type="entry name" value="CYTOCHROME C OXIDASE ASSEMBLY PROTEIN COX18, MITOCHONDRIAL"/>
    <property type="match status" value="1"/>
</dbReference>
<evidence type="ECO:0000256" key="4">
    <source>
        <dbReference type="ARBA" id="ARBA00022692"/>
    </source>
</evidence>
<dbReference type="CDD" id="cd20070">
    <property type="entry name" value="5TM_YidC_Alb3"/>
    <property type="match status" value="1"/>
</dbReference>
<evidence type="ECO:0000256" key="10">
    <source>
        <dbReference type="SAM" id="Phobius"/>
    </source>
</evidence>
<dbReference type="GO" id="GO:0005886">
    <property type="term" value="C:plasma membrane"/>
    <property type="evidence" value="ECO:0007669"/>
    <property type="project" value="UniProtKB-SubCell"/>
</dbReference>
<dbReference type="NCBIfam" id="TIGR03592">
    <property type="entry name" value="yidC_oxa1_cterm"/>
    <property type="match status" value="1"/>
</dbReference>
<dbReference type="Proteomes" id="UP000177392">
    <property type="component" value="Unassembled WGS sequence"/>
</dbReference>
<dbReference type="GO" id="GO:0051205">
    <property type="term" value="P:protein insertion into membrane"/>
    <property type="evidence" value="ECO:0007669"/>
    <property type="project" value="TreeGrafter"/>
</dbReference>
<sequence length="238" mass="26688">MSSFLSLYTAIVWSPLFNGLIWLYAVIPVNDFGIAIIAFTFVLRVLLLPLHWKAKKAQQNLSALQPEVKKIQEKFKNDREGQGKALMALYSERKVNPFSGCFPILIQLPILFALFQIFQSGFDPALLSYLYSFVPNPGTVNPVAFGFLDLSKGNVALGFFAALTQYIQTKISLPPPAPPSDKPDFSQILQKQSLYMIPLMLLFFSYSLPAAVTLYWTVLNIFGILQDTVIARLTKKTP</sequence>